<evidence type="ECO:0000313" key="2">
    <source>
        <dbReference type="EMBL" id="MQL83715.1"/>
    </source>
</evidence>
<feature type="signal peptide" evidence="1">
    <location>
        <begin position="1"/>
        <end position="28"/>
    </location>
</feature>
<gene>
    <name evidence="2" type="ORF">Taro_016212</name>
</gene>
<protein>
    <submittedName>
        <fullName evidence="2">Uncharacterized protein</fullName>
    </submittedName>
</protein>
<dbReference type="Pfam" id="PF06830">
    <property type="entry name" value="Root_cap"/>
    <property type="match status" value="1"/>
</dbReference>
<keyword evidence="1" id="KW-0732">Signal</keyword>
<dbReference type="Proteomes" id="UP000652761">
    <property type="component" value="Unassembled WGS sequence"/>
</dbReference>
<dbReference type="OrthoDB" id="2012063at2759"/>
<keyword evidence="3" id="KW-1185">Reference proteome</keyword>
<reference evidence="2" key="1">
    <citation type="submission" date="2017-07" db="EMBL/GenBank/DDBJ databases">
        <title>Taro Niue Genome Assembly and Annotation.</title>
        <authorList>
            <person name="Atibalentja N."/>
            <person name="Keating K."/>
            <person name="Fields C.J."/>
        </authorList>
    </citation>
    <scope>NUCLEOTIDE SEQUENCE</scope>
    <source>
        <strain evidence="2">Niue_2</strain>
        <tissue evidence="2">Leaf</tissue>
    </source>
</reference>
<dbReference type="InterPro" id="IPR009646">
    <property type="entry name" value="Root_cap"/>
</dbReference>
<evidence type="ECO:0000313" key="3">
    <source>
        <dbReference type="Proteomes" id="UP000652761"/>
    </source>
</evidence>
<dbReference type="EMBL" id="NMUH01000713">
    <property type="protein sequence ID" value="MQL83715.1"/>
    <property type="molecule type" value="Genomic_DNA"/>
</dbReference>
<proteinExistence type="predicted"/>
<accession>A0A843UJQ4</accession>
<evidence type="ECO:0000256" key="1">
    <source>
        <dbReference type="SAM" id="SignalP"/>
    </source>
</evidence>
<organism evidence="2 3">
    <name type="scientific">Colocasia esculenta</name>
    <name type="common">Wild taro</name>
    <name type="synonym">Arum esculentum</name>
    <dbReference type="NCBI Taxonomy" id="4460"/>
    <lineage>
        <taxon>Eukaryota</taxon>
        <taxon>Viridiplantae</taxon>
        <taxon>Streptophyta</taxon>
        <taxon>Embryophyta</taxon>
        <taxon>Tracheophyta</taxon>
        <taxon>Spermatophyta</taxon>
        <taxon>Magnoliopsida</taxon>
        <taxon>Liliopsida</taxon>
        <taxon>Araceae</taxon>
        <taxon>Aroideae</taxon>
        <taxon>Colocasieae</taxon>
        <taxon>Colocasia</taxon>
    </lineage>
</organism>
<name>A0A843UJQ4_COLES</name>
<dbReference type="AlphaFoldDB" id="A0A843UJQ4"/>
<dbReference type="PANTHER" id="PTHR31656">
    <property type="entry name" value="ROOT CAP DOMAIN-CONTAINING PROTEIN"/>
    <property type="match status" value="1"/>
</dbReference>
<comment type="caution">
    <text evidence="2">The sequence shown here is derived from an EMBL/GenBank/DDBJ whole genome shotgun (WGS) entry which is preliminary data.</text>
</comment>
<feature type="chain" id="PRO_5032549438" evidence="1">
    <location>
        <begin position="29"/>
        <end position="329"/>
    </location>
</feature>
<sequence length="329" mass="35715">MKYGGGGYGGVLLLLVLAIAAEMGSVSSQSTLTCLNRRSSCFRKKIRCPSQCPYQKPSDPTAKACFLDCYSPKCEVVCKYRKPNCNGQGAGCYDPRFVGGDGVMFYFHGRKGGHFALVSEPRFQINARFIGLRPAGRSRDFTWIQALGFIFGPGHRLSVEATTAAQWDDDVDHFRFTYNGEPLVIPEGHRSEWKASDGGIAAALERTGRANSAIVTLEGLAEVSINAVPVTEEDDRIHNYRIPAGDRFVHLEVQFRFSGLSPGVEGVLGRTYQPDYVSPAKRGVAMPVLGGEDKYGTASLLSPTCKLCVFSPSVGQETSINLALPVAEN</sequence>